<keyword evidence="3" id="KW-1185">Reference proteome</keyword>
<evidence type="ECO:0000313" key="3">
    <source>
        <dbReference type="Proteomes" id="UP000076962"/>
    </source>
</evidence>
<protein>
    <submittedName>
        <fullName evidence="2">Tellurium resistance protein</fullName>
    </submittedName>
</protein>
<reference evidence="2 3" key="1">
    <citation type="submission" date="2016-05" db="EMBL/GenBank/DDBJ databases">
        <title>Single-cell genome of chain-forming Candidatus Thiomargarita nelsonii and comparison to other large sulfur-oxidizing bacteria.</title>
        <authorList>
            <person name="Winkel M."/>
            <person name="Salman V."/>
            <person name="Woyke T."/>
            <person name="Schulz-Vogt H."/>
            <person name="Richter M."/>
            <person name="Flood B."/>
            <person name="Bailey J."/>
            <person name="Amann R."/>
            <person name="Mussmann M."/>
        </authorList>
    </citation>
    <scope>NUCLEOTIDE SEQUENCE [LARGE SCALE GENOMIC DNA]</scope>
    <source>
        <strain evidence="2 3">THI036</strain>
    </source>
</reference>
<organism evidence="2 3">
    <name type="scientific">Candidatus Thiomargarita nelsonii</name>
    <dbReference type="NCBI Taxonomy" id="1003181"/>
    <lineage>
        <taxon>Bacteria</taxon>
        <taxon>Pseudomonadati</taxon>
        <taxon>Pseudomonadota</taxon>
        <taxon>Gammaproteobacteria</taxon>
        <taxon>Thiotrichales</taxon>
        <taxon>Thiotrichaceae</taxon>
        <taxon>Thiomargarita</taxon>
    </lineage>
</organism>
<evidence type="ECO:0000313" key="2">
    <source>
        <dbReference type="EMBL" id="OAD21729.1"/>
    </source>
</evidence>
<sequence>MPLIDLPTFYPPRLPIGAGTALGAALNHLMSEIDHQVVPTTPTRKGDWKPIVYLLTDGKPTDAYQAAIQRWSQSYAKRSYVIAIGLGPYADTSVLSQFANDVLSYNGEDETDFARFIQWMTMSVSSQSMAVENRTEGSISLEKAGGVLEQAQGNKPSVDKDCVVFVGRCQRQKTPYLLKYERAPNINEMIDNLDLSISAEQPFFQISGCFPVEEDYFDWSGSSGDVEPMVNVNSLVGGAGCPYCGNDGGKVYLR</sequence>
<gene>
    <name evidence="2" type="ORF">THIOM_002498</name>
</gene>
<dbReference type="InterPro" id="IPR002035">
    <property type="entry name" value="VWF_A"/>
</dbReference>
<proteinExistence type="predicted"/>
<dbReference type="Pfam" id="PF15616">
    <property type="entry name" value="TerY_C"/>
    <property type="match status" value="1"/>
</dbReference>
<dbReference type="PROSITE" id="PS50234">
    <property type="entry name" value="VWFA"/>
    <property type="match status" value="1"/>
</dbReference>
<accession>A0A176S1B8</accession>
<dbReference type="EMBL" id="LUTY01001431">
    <property type="protein sequence ID" value="OAD21729.1"/>
    <property type="molecule type" value="Genomic_DNA"/>
</dbReference>
<dbReference type="InterPro" id="IPR036465">
    <property type="entry name" value="vWFA_dom_sf"/>
</dbReference>
<dbReference type="SUPFAM" id="SSF53300">
    <property type="entry name" value="vWA-like"/>
    <property type="match status" value="1"/>
</dbReference>
<dbReference type="AlphaFoldDB" id="A0A176S1B8"/>
<dbReference type="Gene3D" id="3.40.50.410">
    <property type="entry name" value="von Willebrand factor, type A domain"/>
    <property type="match status" value="1"/>
</dbReference>
<comment type="caution">
    <text evidence="2">The sequence shown here is derived from an EMBL/GenBank/DDBJ whole genome shotgun (WGS) entry which is preliminary data.</text>
</comment>
<dbReference type="InterPro" id="IPR028274">
    <property type="entry name" value="TerY-C"/>
</dbReference>
<feature type="domain" description="VWFA" evidence="1">
    <location>
        <begin position="17"/>
        <end position="120"/>
    </location>
</feature>
<evidence type="ECO:0000259" key="1">
    <source>
        <dbReference type="PROSITE" id="PS50234"/>
    </source>
</evidence>
<dbReference type="Proteomes" id="UP000076962">
    <property type="component" value="Unassembled WGS sequence"/>
</dbReference>
<name>A0A176S1B8_9GAMM</name>